<evidence type="ECO:0000313" key="2">
    <source>
        <dbReference type="Proteomes" id="UP001177021"/>
    </source>
</evidence>
<dbReference type="EMBL" id="CASHSV030000206">
    <property type="protein sequence ID" value="CAJ2656335.1"/>
    <property type="molecule type" value="Genomic_DNA"/>
</dbReference>
<dbReference type="Proteomes" id="UP001177021">
    <property type="component" value="Unassembled WGS sequence"/>
</dbReference>
<organism evidence="1 2">
    <name type="scientific">Trifolium pratense</name>
    <name type="common">Red clover</name>
    <dbReference type="NCBI Taxonomy" id="57577"/>
    <lineage>
        <taxon>Eukaryota</taxon>
        <taxon>Viridiplantae</taxon>
        <taxon>Streptophyta</taxon>
        <taxon>Embryophyta</taxon>
        <taxon>Tracheophyta</taxon>
        <taxon>Spermatophyta</taxon>
        <taxon>Magnoliopsida</taxon>
        <taxon>eudicotyledons</taxon>
        <taxon>Gunneridae</taxon>
        <taxon>Pentapetalae</taxon>
        <taxon>rosids</taxon>
        <taxon>fabids</taxon>
        <taxon>Fabales</taxon>
        <taxon>Fabaceae</taxon>
        <taxon>Papilionoideae</taxon>
        <taxon>50 kb inversion clade</taxon>
        <taxon>NPAAA clade</taxon>
        <taxon>Hologalegina</taxon>
        <taxon>IRL clade</taxon>
        <taxon>Trifolieae</taxon>
        <taxon>Trifolium</taxon>
    </lineage>
</organism>
<accession>A0ACB0KK81</accession>
<reference evidence="1" key="1">
    <citation type="submission" date="2023-10" db="EMBL/GenBank/DDBJ databases">
        <authorList>
            <person name="Rodriguez Cubillos JULIANA M."/>
            <person name="De Vega J."/>
        </authorList>
    </citation>
    <scope>NUCLEOTIDE SEQUENCE</scope>
</reference>
<sequence>MKASYLLLNYKYQAFWRTNETYLCHLKKKKNKFHQNCQKMSSLRSTMSYNSKTTFDENLWVIHVRKTLEEELEEENGEISVSIFNVPKLLMASDPNSYVPQQVAIGPYHYWRQELYEMQSHKLASTKRFQKQIQNLKLDNFVDQLTKFEQKIRACYHKFLDLNGETLVWMMIVDASFLLEFLQYYAMKEETKKLISSHMSHVGRKLSPNGILRDIVMLENQIPLFVLRKMLEFKFSSSSSSSLSQENADDVLILMLIRLFKEISPFKMFEEYPNIQVLECAHLLDFLYDMIVPKLEKQDDIIEVEIQQEVDQQEGDEKSSTNDSIHVKQFFTFLWELLSKLIKGPLHLIKKVLISGPLKVLKKLPWENIIKLPGIKLLKKPIEHIFNSQEKDKEEKPKDENSSTLMNKTPLVEEIAIPSVEELVISGVNFSPTNGSISSISFDDKTNTFYLPIISLDVNTEVFLRNLVAYESSVGSGPLVIARYTELMNGIIDSENDAKILREKGIILNHLKSDKEVANLWNGMSKSLRLSRVQFLDKTIEDVNKFYNNTLKIKMWKFIKSYVFGSWQVLTFLATIFLLFMTALQAFCSVYTCHRFFDKALELTTPTTN</sequence>
<keyword evidence="2" id="KW-1185">Reference proteome</keyword>
<name>A0ACB0KK81_TRIPR</name>
<proteinExistence type="predicted"/>
<protein>
    <submittedName>
        <fullName evidence="1">Uncharacterized protein</fullName>
    </submittedName>
</protein>
<evidence type="ECO:0000313" key="1">
    <source>
        <dbReference type="EMBL" id="CAJ2656335.1"/>
    </source>
</evidence>
<gene>
    <name evidence="1" type="ORF">MILVUS5_LOCUS23096</name>
</gene>
<comment type="caution">
    <text evidence="1">The sequence shown here is derived from an EMBL/GenBank/DDBJ whole genome shotgun (WGS) entry which is preliminary data.</text>
</comment>